<dbReference type="EMBL" id="HM462224">
    <property type="protein sequence ID" value="ADO64214.2"/>
    <property type="molecule type" value="Viral_cRNA"/>
</dbReference>
<keyword evidence="21" id="KW-0325">Glycoprotein</keyword>
<evidence type="ECO:0000256" key="6">
    <source>
        <dbReference type="ARBA" id="ARBA00007701"/>
    </source>
</evidence>
<reference evidence="28" key="2">
    <citation type="submission" date="2012-07" db="EMBL/GenBank/DDBJ databases">
        <authorList>
            <person name="Mahmood S."/>
            <person name="Alexander D."/>
            <person name="Slomka M."/>
            <person name="Manvell R."/>
            <person name="Hanna A."/>
            <person name="Fuller C."/>
            <person name="Brown I."/>
        </authorList>
    </citation>
    <scope>NUCLEOTIDE SEQUENCE</scope>
    <source>
        <strain evidence="28">APMV-2/robin/Q-England/AVQ711/88</strain>
    </source>
</reference>
<evidence type="ECO:0000256" key="13">
    <source>
        <dbReference type="ARBA" id="ARBA00022801"/>
    </source>
</evidence>
<keyword evidence="15" id="KW-0946">Virion</keyword>
<comment type="subunit">
    <text evidence="23">Homotetramer; composed of disulfide-linked homodimers. Interacts with F protein trimer. Interacts with host CG-1B; this interaction inhibits viral adsorption and replication rather than internalization.</text>
</comment>
<keyword evidence="13" id="KW-0378">Hydrolase</keyword>
<dbReference type="GlyCosmos" id="E3UM76">
    <property type="glycosylation" value="1 site, No reported glycans"/>
</dbReference>
<accession>E3UM76</accession>
<name>E3UM76_9MONO</name>
<evidence type="ECO:0000256" key="23">
    <source>
        <dbReference type="ARBA" id="ARBA00066270"/>
    </source>
</evidence>
<evidence type="ECO:0000256" key="22">
    <source>
        <dbReference type="ARBA" id="ARBA00023296"/>
    </source>
</evidence>
<evidence type="ECO:0000256" key="26">
    <source>
        <dbReference type="RuleBase" id="RU004216"/>
    </source>
</evidence>
<evidence type="ECO:0000256" key="7">
    <source>
        <dbReference type="ARBA" id="ARBA00012733"/>
    </source>
</evidence>
<keyword evidence="20 27" id="KW-0472">Membrane</keyword>
<evidence type="ECO:0000256" key="21">
    <source>
        <dbReference type="ARBA" id="ARBA00023180"/>
    </source>
</evidence>
<evidence type="ECO:0000256" key="27">
    <source>
        <dbReference type="SAM" id="Phobius"/>
    </source>
</evidence>
<dbReference type="GO" id="GO:0055036">
    <property type="term" value="C:virion membrane"/>
    <property type="evidence" value="ECO:0007669"/>
    <property type="project" value="UniProtKB-SubCell"/>
</dbReference>
<evidence type="ECO:0000256" key="2">
    <source>
        <dbReference type="ARBA" id="ARBA00003028"/>
    </source>
</evidence>
<keyword evidence="18" id="KW-0735">Signal-anchor</keyword>
<keyword evidence="25" id="KW-1015">Disulfide bond</keyword>
<dbReference type="GO" id="GO:0046718">
    <property type="term" value="P:symbiont entry into host cell"/>
    <property type="evidence" value="ECO:0007669"/>
    <property type="project" value="UniProtKB-KW"/>
</dbReference>
<evidence type="ECO:0000256" key="19">
    <source>
        <dbReference type="ARBA" id="ARBA00022989"/>
    </source>
</evidence>
<evidence type="ECO:0000256" key="12">
    <source>
        <dbReference type="ARBA" id="ARBA00022692"/>
    </source>
</evidence>
<comment type="function">
    <text evidence="2">Neuraminidase activity ensures the efficient spread of the virus by dissociating the mature virions from the neuraminic acid containing glycoproteins.</text>
</comment>
<dbReference type="GO" id="GO:0020002">
    <property type="term" value="C:host cell plasma membrane"/>
    <property type="evidence" value="ECO:0007669"/>
    <property type="project" value="UniProtKB-SubCell"/>
</dbReference>
<keyword evidence="12 27" id="KW-0812">Transmembrane</keyword>
<organism evidence="28">
    <name type="scientific">avian paramyxovirus 2</name>
    <dbReference type="NCBI Taxonomy" id="2560313"/>
    <lineage>
        <taxon>Viruses</taxon>
        <taxon>Riboviria</taxon>
        <taxon>Orthornavirae</taxon>
        <taxon>Negarnaviricota</taxon>
        <taxon>Haploviricotina</taxon>
        <taxon>Monjiviricetes</taxon>
        <taxon>Mononegavirales</taxon>
        <taxon>Paramyxoviridae</taxon>
        <taxon>Avulavirinae</taxon>
        <taxon>Metaavulavirus</taxon>
        <taxon>Metaavulavirus procarduelis</taxon>
        <taxon>Metaavulavirus yucaipaense</taxon>
    </lineage>
</organism>
<evidence type="ECO:0000256" key="3">
    <source>
        <dbReference type="ARBA" id="ARBA00003736"/>
    </source>
</evidence>
<dbReference type="InterPro" id="IPR000665">
    <property type="entry name" value="Hemagglutn/HN"/>
</dbReference>
<feature type="transmembrane region" description="Helical" evidence="27">
    <location>
        <begin position="22"/>
        <end position="44"/>
    </location>
</feature>
<dbReference type="GO" id="GO:0046789">
    <property type="term" value="F:host cell surface receptor binding"/>
    <property type="evidence" value="ECO:0007669"/>
    <property type="project" value="InterPro"/>
</dbReference>
<keyword evidence="10 26" id="KW-0348">Hemagglutinin</keyword>
<dbReference type="EC" id="3.2.1.18" evidence="7"/>
<keyword evidence="9" id="KW-1032">Host cell membrane</keyword>
<feature type="disulfide bond" evidence="25">
    <location>
        <begin position="462"/>
        <end position="472"/>
    </location>
</feature>
<feature type="disulfide bond" evidence="25">
    <location>
        <begin position="173"/>
        <end position="197"/>
    </location>
</feature>
<feature type="disulfide bond" evidence="25">
    <location>
        <begin position="187"/>
        <end position="248"/>
    </location>
</feature>
<evidence type="ECO:0000256" key="8">
    <source>
        <dbReference type="ARBA" id="ARBA00020643"/>
    </source>
</evidence>
<dbReference type="GO" id="GO:0019031">
    <property type="term" value="C:viral envelope"/>
    <property type="evidence" value="ECO:0007669"/>
    <property type="project" value="UniProtKB-KW"/>
</dbReference>
<feature type="disulfide bond" evidence="25">
    <location>
        <begin position="239"/>
        <end position="252"/>
    </location>
</feature>
<feature type="disulfide bond" evidence="25">
    <location>
        <begin position="375"/>
        <end position="385"/>
    </location>
</feature>
<evidence type="ECO:0000313" key="28">
    <source>
        <dbReference type="EMBL" id="ADO64214.2"/>
    </source>
</evidence>
<gene>
    <name evidence="28" type="primary">HN</name>
</gene>
<evidence type="ECO:0000256" key="20">
    <source>
        <dbReference type="ARBA" id="ARBA00023136"/>
    </source>
</evidence>
<comment type="catalytic activity">
    <reaction evidence="1">
        <text>Hydrolysis of alpha-(2-&gt;3)-, alpha-(2-&gt;6)-, alpha-(2-&gt;8)- glycosidic linkages of terminal sialic acid residues in oligosaccharides, glycoproteins, glycolipids, colominic acid and synthetic substrates.</text>
        <dbReference type="EC" id="3.2.1.18"/>
    </reaction>
</comment>
<evidence type="ECO:0000256" key="10">
    <source>
        <dbReference type="ARBA" id="ARBA00022546"/>
    </source>
</evidence>
<feature type="disulfide bond" evidence="25">
    <location>
        <begin position="538"/>
        <end position="549"/>
    </location>
</feature>
<keyword evidence="16" id="KW-1043">Host membrane</keyword>
<evidence type="ECO:0000256" key="25">
    <source>
        <dbReference type="PIRSR" id="PIRSR001072-2"/>
    </source>
</evidence>
<comment type="subcellular location">
    <subcellularLocation>
        <location evidence="5">Host cell membrane</location>
        <topology evidence="5">Single-pass type II membrane protein</topology>
    </subcellularLocation>
    <subcellularLocation>
        <location evidence="4">Virion membrane</location>
        <topology evidence="4">Single-pass type II membrane protein</topology>
    </subcellularLocation>
</comment>
<evidence type="ECO:0000256" key="9">
    <source>
        <dbReference type="ARBA" id="ARBA00022511"/>
    </source>
</evidence>
<dbReference type="SUPFAM" id="SSF50939">
    <property type="entry name" value="Sialidases"/>
    <property type="match status" value="1"/>
</dbReference>
<evidence type="ECO:0000256" key="18">
    <source>
        <dbReference type="ARBA" id="ARBA00022968"/>
    </source>
</evidence>
<keyword evidence="11" id="KW-0945">Host-virus interaction</keyword>
<evidence type="ECO:0000256" key="15">
    <source>
        <dbReference type="ARBA" id="ARBA00022844"/>
    </source>
</evidence>
<evidence type="ECO:0000256" key="14">
    <source>
        <dbReference type="ARBA" id="ARBA00022804"/>
    </source>
</evidence>
<proteinExistence type="inferred from homology"/>
<dbReference type="PIRSF" id="PIRSF001072">
    <property type="entry name" value="Hemagglut-neuramid_paramyxoV"/>
    <property type="match status" value="1"/>
</dbReference>
<dbReference type="GO" id="GO:0019062">
    <property type="term" value="P:virion attachment to host cell"/>
    <property type="evidence" value="ECO:0007669"/>
    <property type="project" value="UniProtKB-KW"/>
</dbReference>
<protein>
    <recommendedName>
        <fullName evidence="8">Hemagglutinin-neuraminidase</fullName>
        <ecNumber evidence="7">3.2.1.18</ecNumber>
    </recommendedName>
</protein>
<comment type="similarity">
    <text evidence="6 26">Belongs to the paramyxoviruses hemagglutinin-neuraminidase family.</text>
</comment>
<evidence type="ECO:0000256" key="16">
    <source>
        <dbReference type="ARBA" id="ARBA00022870"/>
    </source>
</evidence>
<dbReference type="CDD" id="cd15469">
    <property type="entry name" value="HN"/>
    <property type="match status" value="1"/>
</dbReference>
<evidence type="ECO:0000256" key="4">
    <source>
        <dbReference type="ARBA" id="ARBA00004208"/>
    </source>
</evidence>
<feature type="glycosylation site" description="N-linked (GlcNAc...) asparagine; by host" evidence="24">
    <location>
        <position position="279"/>
    </location>
</feature>
<comment type="function">
    <text evidence="3">Mediates the viral entry into the host cell together with fusion/F protein. Attaches the virus to sialic acid-containing cell receptors and thereby initiates infection. Binding of HN protein to the receptor induces a conformational change that allows the F protein to trigger virion/cell membranes fusion.</text>
</comment>
<evidence type="ECO:0000256" key="5">
    <source>
        <dbReference type="ARBA" id="ARBA00004336"/>
    </source>
</evidence>
<dbReference type="Gene3D" id="2.120.10.10">
    <property type="match status" value="1"/>
</dbReference>
<sequence>MATMSRENLTNIGQGERGTWRLLFRISTLAITTVCLAINIATIAKLDNIDISGIQTWNTMESDRIIGSLTSTLKVPINQVNDMFRIVALDLPLQMSTLQKEIASQVGFLAESINNVLSKNGSAGLVLVNDPEYAGGIGVSLFHGDSASSLEFESPSLIEHPSFIPGPTTAKGCIRIPTFHMSTSHWCYSHNIIANGCQDASHSSMYISLGVLKATRTGSPSFLTTASQLVDDQLNRKSCSIISTTYGCDILCSLVVENEDADYRSDPPTDMILGRLFFNGTYSERKLNASGIFQQFSANYPAVGSGLVLGDEILFPVYGGVKQNTWLFNQLKDHGYFAHNDVYRCDKNNTHQTILNSYRPPKISGRLWAQVVLICPLGLFINTDCRIKVFNTSSVMMGAEARLIQVGSDVYLYQRSSSWWVVGLTYKLDFQELSTKEGVVLNKIVPIAHAKFPRPSFSKDACARPNICPAVCVSGVYQDIWPISTATNLSQIVWVGQYLEAFYARKDPWIGIATQYNWKRNVRFFNSNTVGGYSTTTCFRNTKRNKAFCIIISEYADGVFGSYRIVPQLIEIRTNNRVRFDSH</sequence>
<keyword evidence="17 26" id="KW-0261">Viral envelope protein</keyword>
<dbReference type="InterPro" id="IPR036278">
    <property type="entry name" value="Sialidase_sf"/>
</dbReference>
<evidence type="ECO:0000256" key="17">
    <source>
        <dbReference type="ARBA" id="ARBA00022879"/>
    </source>
</evidence>
<keyword evidence="14" id="KW-1161">Viral attachment to host cell</keyword>
<dbReference type="InterPro" id="IPR016285">
    <property type="entry name" value="Hemagglutn-neuramid"/>
</dbReference>
<dbReference type="GO" id="GO:0004308">
    <property type="term" value="F:exo-alpha-sialidase activity"/>
    <property type="evidence" value="ECO:0007669"/>
    <property type="project" value="UniProtKB-EC"/>
</dbReference>
<evidence type="ECO:0000256" key="1">
    <source>
        <dbReference type="ARBA" id="ARBA00000427"/>
    </source>
</evidence>
<dbReference type="Pfam" id="PF00423">
    <property type="entry name" value="HN"/>
    <property type="match status" value="1"/>
</dbReference>
<evidence type="ECO:0000256" key="11">
    <source>
        <dbReference type="ARBA" id="ARBA00022581"/>
    </source>
</evidence>
<keyword evidence="19 27" id="KW-1133">Transmembrane helix</keyword>
<keyword evidence="22" id="KW-1160">Virus entry into host cell</keyword>
<evidence type="ECO:0000256" key="24">
    <source>
        <dbReference type="PIRSR" id="PIRSR001072-1"/>
    </source>
</evidence>
<reference evidence="28" key="1">
    <citation type="journal article" date="2010" name="Avian Pathol.">
        <title>Phylogenetic analysis of the nucleotide sequences for the HN gene of 22 avian paramyxovirus type 2 viruses reveals marked heterogeneity.</title>
        <authorList>
            <person name="Mahmood S."/>
            <person name="Alexander D.J."/>
            <person name="Slomka M.J."/>
            <person name="Manvell R.J."/>
            <person name="Hanna A."/>
            <person name="Fuller C.M."/>
            <person name="Brown I.H."/>
        </authorList>
    </citation>
    <scope>NUCLEOTIDE SEQUENCE</scope>
    <source>
        <strain evidence="28">APMV-2/robin/Q-England/AVQ711/88</strain>
    </source>
</reference>